<dbReference type="Proteomes" id="UP000050761">
    <property type="component" value="Unassembled WGS sequence"/>
</dbReference>
<keyword evidence="1" id="KW-1133">Transmembrane helix</keyword>
<accession>A0A183GDK8</accession>
<reference evidence="2 3" key="1">
    <citation type="submission" date="2018-11" db="EMBL/GenBank/DDBJ databases">
        <authorList>
            <consortium name="Pathogen Informatics"/>
        </authorList>
    </citation>
    <scope>NUCLEOTIDE SEQUENCE [LARGE SCALE GENOMIC DNA]</scope>
</reference>
<keyword evidence="1" id="KW-0812">Transmembrane</keyword>
<evidence type="ECO:0000313" key="3">
    <source>
        <dbReference type="Proteomes" id="UP000050761"/>
    </source>
</evidence>
<dbReference type="EMBL" id="UZAH01032064">
    <property type="protein sequence ID" value="VDP19444.1"/>
    <property type="molecule type" value="Genomic_DNA"/>
</dbReference>
<protein>
    <submittedName>
        <fullName evidence="2 4">Uncharacterized protein</fullName>
    </submittedName>
</protein>
<keyword evidence="1" id="KW-0472">Membrane</keyword>
<dbReference type="AlphaFoldDB" id="A0A183GDK8"/>
<feature type="transmembrane region" description="Helical" evidence="1">
    <location>
        <begin position="30"/>
        <end position="54"/>
    </location>
</feature>
<name>A0A183GDK8_HELPZ</name>
<reference evidence="4" key="2">
    <citation type="submission" date="2019-09" db="UniProtKB">
        <authorList>
            <consortium name="WormBaseParasite"/>
        </authorList>
    </citation>
    <scope>IDENTIFICATION</scope>
</reference>
<accession>A0A3P8CJ50</accession>
<sequence length="123" mass="13137">MDVRVNKGALRSCATSGVSLRRTVPHGVSLVAFITLLIMLFCPSVVAECFVSVFRFYNNYGSAKAISNIRVRRAEPSPPNHASLSSLAPAVDNRNCGCYSVEAATVRCHPVGGSQNIVAIQAQ</sequence>
<gene>
    <name evidence="2" type="ORF">HPBE_LOCUS20338</name>
</gene>
<keyword evidence="3" id="KW-1185">Reference proteome</keyword>
<evidence type="ECO:0000256" key="1">
    <source>
        <dbReference type="SAM" id="Phobius"/>
    </source>
</evidence>
<proteinExistence type="predicted"/>
<dbReference type="WBParaSite" id="HPBE_0002033901-mRNA-1">
    <property type="protein sequence ID" value="HPBE_0002033901-mRNA-1"/>
    <property type="gene ID" value="HPBE_0002033901"/>
</dbReference>
<evidence type="ECO:0000313" key="4">
    <source>
        <dbReference type="WBParaSite" id="HPBE_0002033901-mRNA-1"/>
    </source>
</evidence>
<evidence type="ECO:0000313" key="2">
    <source>
        <dbReference type="EMBL" id="VDP19444.1"/>
    </source>
</evidence>
<organism evidence="3 4">
    <name type="scientific">Heligmosomoides polygyrus</name>
    <name type="common">Parasitic roundworm</name>
    <dbReference type="NCBI Taxonomy" id="6339"/>
    <lineage>
        <taxon>Eukaryota</taxon>
        <taxon>Metazoa</taxon>
        <taxon>Ecdysozoa</taxon>
        <taxon>Nematoda</taxon>
        <taxon>Chromadorea</taxon>
        <taxon>Rhabditida</taxon>
        <taxon>Rhabditina</taxon>
        <taxon>Rhabditomorpha</taxon>
        <taxon>Strongyloidea</taxon>
        <taxon>Heligmosomidae</taxon>
        <taxon>Heligmosomoides</taxon>
    </lineage>
</organism>